<accession>U6RPL8</accession>
<feature type="compositionally biased region" description="Low complexity" evidence="1">
    <location>
        <begin position="416"/>
        <end position="458"/>
    </location>
</feature>
<proteinExistence type="predicted"/>
<dbReference type="Proteomes" id="UP000017831">
    <property type="component" value="Unassembled WGS sequence"/>
</dbReference>
<feature type="signal peptide" evidence="2">
    <location>
        <begin position="1"/>
        <end position="20"/>
    </location>
</feature>
<keyword evidence="2" id="KW-0732">Signal</keyword>
<protein>
    <recommendedName>
        <fullName evidence="5">Vitellogenin II</fullName>
    </recommendedName>
</protein>
<feature type="region of interest" description="Disordered" evidence="1">
    <location>
        <begin position="265"/>
        <end position="474"/>
    </location>
</feature>
<feature type="compositionally biased region" description="Low complexity" evidence="1">
    <location>
        <begin position="265"/>
        <end position="330"/>
    </location>
</feature>
<dbReference type="RefSeq" id="WP_005936301.1">
    <property type="nucleotide sequence ID" value="NZ_KB890357.1"/>
</dbReference>
<comment type="caution">
    <text evidence="3">The sequence shown here is derived from an EMBL/GenBank/DDBJ whole genome shotgun (WGS) entry which is preliminary data.</text>
</comment>
<dbReference type="EMBL" id="AQHY01000006">
    <property type="protein sequence ID" value="EOA57977.1"/>
    <property type="molecule type" value="Genomic_DNA"/>
</dbReference>
<dbReference type="eggNOG" id="ENOG5031JQ3">
    <property type="taxonomic scope" value="Bacteria"/>
</dbReference>
<feature type="compositionally biased region" description="Gly residues" evidence="1">
    <location>
        <begin position="459"/>
        <end position="474"/>
    </location>
</feature>
<feature type="compositionally biased region" description="Low complexity" evidence="1">
    <location>
        <begin position="363"/>
        <end position="383"/>
    </location>
</feature>
<dbReference type="PATRIC" id="fig|1121098.3.peg.359"/>
<evidence type="ECO:0000313" key="4">
    <source>
        <dbReference type="Proteomes" id="UP000017831"/>
    </source>
</evidence>
<name>U6RPL8_9BACT</name>
<sequence>MKKIVLTSLMMVCLPFLAVAQSVEDDLYFIPKKKAEKKEEVKQEVKVAVPQKQNNTTVYAAPGSTVVVKDVKGNMRDVDEYNRRYTSQDNTFSMENDTLYIEEKPLNERGEWVNGFEGSQDDYEYAMRIVRFRNPRYAIPVSSPLYWDVVYGLPSWDWNVYDDGLYAYVFPTYTNRLWWDWRFNYLYGPGWSFSWGWTSPWYYSSWYPNYWYGGYWGGGYWGHHAWHHHHHYPGYGWGGGYWGGGHGWYGSSAHRPGIHAGRYNNNYNSSRPNRNNYVNNYGRTNSSSYVGRSEGGRTSSSSYRSAARRGSSSGRVVSGSNSSNSVRPGRTTYRSRTGENISVGQSAGLRNENVYTRPEAGRGSSYNRPSSTRSSVSGSSSYRRNSDGTVGRGAYRSNSNSSSSRGNSYSRRDSYSRQNSSSRNNISTSRSNSSYRSNSSSSSSRSSYSSGGSSVSRSSGGGGSRSSGGGSRRR</sequence>
<evidence type="ECO:0008006" key="5">
    <source>
        <dbReference type="Google" id="ProtNLM"/>
    </source>
</evidence>
<gene>
    <name evidence="3" type="ORF">HMPREF1534_00353</name>
</gene>
<evidence type="ECO:0000256" key="2">
    <source>
        <dbReference type="SAM" id="SignalP"/>
    </source>
</evidence>
<dbReference type="STRING" id="1121098.HMPREF1534_00353"/>
<dbReference type="OrthoDB" id="1093019at2"/>
<reference evidence="3 4" key="1">
    <citation type="submission" date="2013-04" db="EMBL/GenBank/DDBJ databases">
        <title>The Genome Sequence of Bacteroides massiliensis DSM 17679.</title>
        <authorList>
            <consortium name="The Broad Institute Genomics Platform"/>
            <person name="Earl A."/>
            <person name="Ward D."/>
            <person name="Feldgarden M."/>
            <person name="Gevers D."/>
            <person name="Martens E."/>
            <person name="Fenner L."/>
            <person name="Roux V."/>
            <person name="Mallet M.N."/>
            <person name="Raoult D."/>
            <person name="Walker B."/>
            <person name="Young S."/>
            <person name="Zeng Q."/>
            <person name="Gargeya S."/>
            <person name="Fitzgerald M."/>
            <person name="Haas B."/>
            <person name="Abouelleil A."/>
            <person name="Allen A.W."/>
            <person name="Alvarado L."/>
            <person name="Arachchi H.M."/>
            <person name="Berlin A.M."/>
            <person name="Chapman S.B."/>
            <person name="Gainer-Dewar J."/>
            <person name="Goldberg J."/>
            <person name="Griggs A."/>
            <person name="Gujja S."/>
            <person name="Hansen M."/>
            <person name="Howarth C."/>
            <person name="Imamovic A."/>
            <person name="Ireland A."/>
            <person name="Larimer J."/>
            <person name="McCowan C."/>
            <person name="Murphy C."/>
            <person name="Pearson M."/>
            <person name="Poon T.W."/>
            <person name="Priest M."/>
            <person name="Roberts A."/>
            <person name="Saif S."/>
            <person name="Shea T."/>
            <person name="Sisk P."/>
            <person name="Sykes S."/>
            <person name="Wortman J."/>
            <person name="Nusbaum C."/>
            <person name="Birren B."/>
        </authorList>
    </citation>
    <scope>NUCLEOTIDE SEQUENCE [LARGE SCALE GENOMIC DNA]</scope>
    <source>
        <strain evidence="4">B84634 / Timone 84634 / DSM 17679 / JCM 13223</strain>
    </source>
</reference>
<evidence type="ECO:0000256" key="1">
    <source>
        <dbReference type="SAM" id="MobiDB-lite"/>
    </source>
</evidence>
<keyword evidence="4" id="KW-1185">Reference proteome</keyword>
<dbReference type="GeneID" id="60063570"/>
<feature type="compositionally biased region" description="Polar residues" evidence="1">
    <location>
        <begin position="332"/>
        <end position="345"/>
    </location>
</feature>
<organism evidence="3 4">
    <name type="scientific">Phocaeicola massiliensis B84634 = Timone 84634 = DSM 17679 = JCM 13223</name>
    <dbReference type="NCBI Taxonomy" id="1121098"/>
    <lineage>
        <taxon>Bacteria</taxon>
        <taxon>Pseudomonadati</taxon>
        <taxon>Bacteroidota</taxon>
        <taxon>Bacteroidia</taxon>
        <taxon>Bacteroidales</taxon>
        <taxon>Bacteroidaceae</taxon>
        <taxon>Phocaeicola</taxon>
    </lineage>
</organism>
<dbReference type="AlphaFoldDB" id="U6RPL8"/>
<feature type="compositionally biased region" description="Low complexity" evidence="1">
    <location>
        <begin position="392"/>
        <end position="409"/>
    </location>
</feature>
<dbReference type="HOGENOM" id="CLU_050007_0_0_10"/>
<feature type="chain" id="PRO_5004676633" description="Vitellogenin II" evidence="2">
    <location>
        <begin position="21"/>
        <end position="474"/>
    </location>
</feature>
<evidence type="ECO:0000313" key="3">
    <source>
        <dbReference type="EMBL" id="EOA57977.1"/>
    </source>
</evidence>